<dbReference type="EMBL" id="CP072754">
    <property type="protein sequence ID" value="QUC18076.1"/>
    <property type="molecule type" value="Genomic_DNA"/>
</dbReference>
<feature type="signal peptide" evidence="1">
    <location>
        <begin position="1"/>
        <end position="17"/>
    </location>
</feature>
<evidence type="ECO:0000313" key="3">
    <source>
        <dbReference type="EMBL" id="QUC18076.1"/>
    </source>
</evidence>
<dbReference type="Proteomes" id="UP000054053">
    <property type="component" value="Unassembled WGS sequence"/>
</dbReference>
<gene>
    <name evidence="3" type="ORF">UV8b_02317</name>
    <name evidence="2" type="ORF">UVI_02053830</name>
</gene>
<reference evidence="5" key="2">
    <citation type="journal article" date="2016" name="Genome Announc.">
        <title>Genome sequence of Ustilaginoidea virens IPU010, a rice pathogenic fungus causing false smut.</title>
        <authorList>
            <person name="Kumagai T."/>
            <person name="Ishii T."/>
            <person name="Terai G."/>
            <person name="Umemura M."/>
            <person name="Machida M."/>
            <person name="Asai K."/>
        </authorList>
    </citation>
    <scope>NUCLEOTIDE SEQUENCE [LARGE SCALE GENOMIC DNA]</scope>
    <source>
        <strain evidence="5">IPU010</strain>
    </source>
</reference>
<evidence type="ECO:0000313" key="4">
    <source>
        <dbReference type="Proteomes" id="UP000027002"/>
    </source>
</evidence>
<dbReference type="AlphaFoldDB" id="A0A1B5KY89"/>
<name>A0A1B5KY89_USTVR</name>
<keyword evidence="4" id="KW-1185">Reference proteome</keyword>
<dbReference type="Proteomes" id="UP000027002">
    <property type="component" value="Chromosome 2"/>
</dbReference>
<reference evidence="3" key="3">
    <citation type="submission" date="2020-03" db="EMBL/GenBank/DDBJ databases">
        <title>A mixture of massive structural variations and highly conserved coding sequences in Ustilaginoidea virens genome.</title>
        <authorList>
            <person name="Zhang K."/>
            <person name="Zhao Z."/>
            <person name="Zhang Z."/>
            <person name="Li Y."/>
            <person name="Hsiang T."/>
            <person name="Sun W."/>
        </authorList>
    </citation>
    <scope>NUCLEOTIDE SEQUENCE</scope>
    <source>
        <strain evidence="3">UV-8b</strain>
    </source>
</reference>
<keyword evidence="1" id="KW-0732">Signal</keyword>
<sequence length="120" mass="12047">MHLIKFVVAALPALALADTSAAPTTLTTICTATTKLVKTVTLSRACTVTSTYGYNTSAAYFPTGSLKSIYTAPALTTVKGTPIPVPTANPTRGPANAAGALDAAKIAFAGIAGMAIVAMM</sequence>
<accession>A0A1B5KY89</accession>
<dbReference type="KEGG" id="uvi:66063095"/>
<protein>
    <submittedName>
        <fullName evidence="2">Uncharacterized protein</fullName>
    </submittedName>
</protein>
<evidence type="ECO:0000256" key="1">
    <source>
        <dbReference type="SAM" id="SignalP"/>
    </source>
</evidence>
<proteinExistence type="predicted"/>
<organism evidence="2 5">
    <name type="scientific">Ustilaginoidea virens</name>
    <name type="common">Rice false smut fungus</name>
    <name type="synonym">Villosiclava virens</name>
    <dbReference type="NCBI Taxonomy" id="1159556"/>
    <lineage>
        <taxon>Eukaryota</taxon>
        <taxon>Fungi</taxon>
        <taxon>Dikarya</taxon>
        <taxon>Ascomycota</taxon>
        <taxon>Pezizomycotina</taxon>
        <taxon>Sordariomycetes</taxon>
        <taxon>Hypocreomycetidae</taxon>
        <taxon>Hypocreales</taxon>
        <taxon>Clavicipitaceae</taxon>
        <taxon>Ustilaginoidea</taxon>
    </lineage>
</organism>
<feature type="chain" id="PRO_5036306066" evidence="1">
    <location>
        <begin position="18"/>
        <end position="120"/>
    </location>
</feature>
<evidence type="ECO:0000313" key="5">
    <source>
        <dbReference type="Proteomes" id="UP000054053"/>
    </source>
</evidence>
<dbReference type="EMBL" id="BBTG02000043">
    <property type="protein sequence ID" value="GAO16037.1"/>
    <property type="molecule type" value="Genomic_DNA"/>
</dbReference>
<dbReference type="RefSeq" id="XP_042995749.1">
    <property type="nucleotide sequence ID" value="XM_043139815.1"/>
</dbReference>
<dbReference type="GeneID" id="66063095"/>
<evidence type="ECO:0000313" key="2">
    <source>
        <dbReference type="EMBL" id="GAO16037.1"/>
    </source>
</evidence>
<reference evidence="2" key="1">
    <citation type="journal article" date="2016" name="Genome Announc.">
        <title>Genome Sequence of Ustilaginoidea virens IPU010, a Rice Pathogenic Fungus Causing False Smut.</title>
        <authorList>
            <person name="Kumagai T."/>
            <person name="Ishii T."/>
            <person name="Terai G."/>
            <person name="Umemura M."/>
            <person name="Machida M."/>
            <person name="Asai K."/>
        </authorList>
    </citation>
    <scope>NUCLEOTIDE SEQUENCE [LARGE SCALE GENOMIC DNA]</scope>
    <source>
        <strain evidence="2">IPU010</strain>
    </source>
</reference>